<feature type="chain" id="PRO_5030624355" description="DUF3558 domain-containing protein" evidence="1">
    <location>
        <begin position="21"/>
        <end position="204"/>
    </location>
</feature>
<name>A0A7W9HM93_9PSEU</name>
<evidence type="ECO:0008006" key="4">
    <source>
        <dbReference type="Google" id="ProtNLM"/>
    </source>
</evidence>
<dbReference type="Proteomes" id="UP000552097">
    <property type="component" value="Unassembled WGS sequence"/>
</dbReference>
<evidence type="ECO:0000313" key="3">
    <source>
        <dbReference type="Proteomes" id="UP000552097"/>
    </source>
</evidence>
<dbReference type="EMBL" id="JACHMO010000001">
    <property type="protein sequence ID" value="MBB5804917.1"/>
    <property type="molecule type" value="Genomic_DNA"/>
</dbReference>
<organism evidence="2 3">
    <name type="scientific">Saccharothrix ecbatanensis</name>
    <dbReference type="NCBI Taxonomy" id="1105145"/>
    <lineage>
        <taxon>Bacteria</taxon>
        <taxon>Bacillati</taxon>
        <taxon>Actinomycetota</taxon>
        <taxon>Actinomycetes</taxon>
        <taxon>Pseudonocardiales</taxon>
        <taxon>Pseudonocardiaceae</taxon>
        <taxon>Saccharothrix</taxon>
    </lineage>
</organism>
<feature type="signal peptide" evidence="1">
    <location>
        <begin position="1"/>
        <end position="20"/>
    </location>
</feature>
<proteinExistence type="predicted"/>
<gene>
    <name evidence="2" type="ORF">F4560_004685</name>
</gene>
<keyword evidence="3" id="KW-1185">Reference proteome</keyword>
<evidence type="ECO:0000256" key="1">
    <source>
        <dbReference type="SAM" id="SignalP"/>
    </source>
</evidence>
<comment type="caution">
    <text evidence="2">The sequence shown here is derived from an EMBL/GenBank/DDBJ whole genome shotgun (WGS) entry which is preliminary data.</text>
</comment>
<dbReference type="AlphaFoldDB" id="A0A7W9HM93"/>
<reference evidence="2 3" key="1">
    <citation type="submission" date="2020-08" db="EMBL/GenBank/DDBJ databases">
        <title>Sequencing the genomes of 1000 actinobacteria strains.</title>
        <authorList>
            <person name="Klenk H.-P."/>
        </authorList>
    </citation>
    <scope>NUCLEOTIDE SEQUENCE [LARGE SCALE GENOMIC DNA]</scope>
    <source>
        <strain evidence="2 3">DSM 45486</strain>
    </source>
</reference>
<evidence type="ECO:0000313" key="2">
    <source>
        <dbReference type="EMBL" id="MBB5804917.1"/>
    </source>
</evidence>
<sequence>MSVRTTVLAAVVVLVCTACATEMRPPPAAPQIPTILPPTTFTRAPQMTDRPLPDDCELIVPVASVHKFLGRELPGELRTIIGIPEPSLARTGKVDCYYGLGERQPLGAAPVVVGLATYADPAAAGTRVEESVAAEREDGASVTQMDVGKVKASLVSTKDERLLIGSLGKTTFVSRAKVGVLPDDQVGIFLAALAQQSMTPIEDA</sequence>
<accession>A0A7W9HM93</accession>
<protein>
    <recommendedName>
        <fullName evidence="4">DUF3558 domain-containing protein</fullName>
    </recommendedName>
</protein>
<dbReference type="RefSeq" id="WP_184923080.1">
    <property type="nucleotide sequence ID" value="NZ_JACHMO010000001.1"/>
</dbReference>
<keyword evidence="1" id="KW-0732">Signal</keyword>